<evidence type="ECO:0000256" key="1">
    <source>
        <dbReference type="SAM" id="MobiDB-lite"/>
    </source>
</evidence>
<feature type="compositionally biased region" description="Pro residues" evidence="1">
    <location>
        <begin position="177"/>
        <end position="191"/>
    </location>
</feature>
<protein>
    <recommendedName>
        <fullName evidence="4">Cell division protein FtsL</fullName>
    </recommendedName>
</protein>
<feature type="compositionally biased region" description="Low complexity" evidence="1">
    <location>
        <begin position="159"/>
        <end position="176"/>
    </location>
</feature>
<feature type="region of interest" description="Disordered" evidence="1">
    <location>
        <begin position="113"/>
        <end position="214"/>
    </location>
</feature>
<dbReference type="EMBL" id="BMCT01000008">
    <property type="protein sequence ID" value="GGF80887.1"/>
    <property type="molecule type" value="Genomic_DNA"/>
</dbReference>
<reference evidence="2" key="2">
    <citation type="submission" date="2020-09" db="EMBL/GenBank/DDBJ databases">
        <authorList>
            <person name="Sun Q."/>
            <person name="Sedlacek I."/>
        </authorList>
    </citation>
    <scope>NUCLEOTIDE SEQUENCE</scope>
    <source>
        <strain evidence="2">CCM 7897</strain>
    </source>
</reference>
<accession>A0A917CAT9</accession>
<keyword evidence="3" id="KW-1185">Reference proteome</keyword>
<sequence>MFRIANLVMVLALLATAAVVYQVKYASTAEAERLAHLRAAIRSERDQIAVMRAEWARRTAPLYVQGLVQRHLDLQPLDLDHMSSLDDLPAKPAAGGDGIGGMIEALVDAPLTTSSTGGSAGAAKPATPSERATSGSSAPPAASALRPAGTPVKPPAPRAVPSVSRTAPPVAAVAPRDLPPPQQLAPQPQQPAAPANPFAALGALLPPGLLGGQR</sequence>
<dbReference type="AlphaFoldDB" id="A0A917CAT9"/>
<evidence type="ECO:0000313" key="3">
    <source>
        <dbReference type="Proteomes" id="UP000606044"/>
    </source>
</evidence>
<dbReference type="Proteomes" id="UP000606044">
    <property type="component" value="Unassembled WGS sequence"/>
</dbReference>
<reference evidence="2" key="1">
    <citation type="journal article" date="2014" name="Int. J. Syst. Evol. Microbiol.">
        <title>Complete genome sequence of Corynebacterium casei LMG S-19264T (=DSM 44701T), isolated from a smear-ripened cheese.</title>
        <authorList>
            <consortium name="US DOE Joint Genome Institute (JGI-PGF)"/>
            <person name="Walter F."/>
            <person name="Albersmeier A."/>
            <person name="Kalinowski J."/>
            <person name="Ruckert C."/>
        </authorList>
    </citation>
    <scope>NUCLEOTIDE SEQUENCE</scope>
    <source>
        <strain evidence="2">CCM 7897</strain>
    </source>
</reference>
<gene>
    <name evidence="2" type="ORF">GCM10007301_46200</name>
</gene>
<evidence type="ECO:0008006" key="4">
    <source>
        <dbReference type="Google" id="ProtNLM"/>
    </source>
</evidence>
<comment type="caution">
    <text evidence="2">The sequence shown here is derived from an EMBL/GenBank/DDBJ whole genome shotgun (WGS) entry which is preliminary data.</text>
</comment>
<dbReference type="RefSeq" id="WP_188583036.1">
    <property type="nucleotide sequence ID" value="NZ_BMCT01000008.1"/>
</dbReference>
<feature type="compositionally biased region" description="Low complexity" evidence="1">
    <location>
        <begin position="113"/>
        <end position="123"/>
    </location>
</feature>
<proteinExistence type="predicted"/>
<evidence type="ECO:0000313" key="2">
    <source>
        <dbReference type="EMBL" id="GGF80887.1"/>
    </source>
</evidence>
<name>A0A917CAT9_9HYPH</name>
<feature type="compositionally biased region" description="Low complexity" evidence="1">
    <location>
        <begin position="192"/>
        <end position="208"/>
    </location>
</feature>
<organism evidence="2 3">
    <name type="scientific">Azorhizobium oxalatiphilum</name>
    <dbReference type="NCBI Taxonomy" id="980631"/>
    <lineage>
        <taxon>Bacteria</taxon>
        <taxon>Pseudomonadati</taxon>
        <taxon>Pseudomonadota</taxon>
        <taxon>Alphaproteobacteria</taxon>
        <taxon>Hyphomicrobiales</taxon>
        <taxon>Xanthobacteraceae</taxon>
        <taxon>Azorhizobium</taxon>
    </lineage>
</organism>
<feature type="compositionally biased region" description="Low complexity" evidence="1">
    <location>
        <begin position="132"/>
        <end position="148"/>
    </location>
</feature>